<dbReference type="AlphaFoldDB" id="A0A3L9L4U2"/>
<dbReference type="NCBIfam" id="TIGR00369">
    <property type="entry name" value="unchar_dom_1"/>
    <property type="match status" value="1"/>
</dbReference>
<dbReference type="InterPro" id="IPR029069">
    <property type="entry name" value="HotDog_dom_sf"/>
</dbReference>
<keyword evidence="4" id="KW-1185">Reference proteome</keyword>
<accession>A0A3L9L4U2</accession>
<dbReference type="Proteomes" id="UP000277871">
    <property type="component" value="Unassembled WGS sequence"/>
</dbReference>
<dbReference type="PANTHER" id="PTHR42856">
    <property type="entry name" value="ACYL-COENZYME A THIOESTERASE PAAI"/>
    <property type="match status" value="1"/>
</dbReference>
<dbReference type="SUPFAM" id="SSF54637">
    <property type="entry name" value="Thioesterase/thiol ester dehydrase-isomerase"/>
    <property type="match status" value="1"/>
</dbReference>
<evidence type="ECO:0000256" key="1">
    <source>
        <dbReference type="ARBA" id="ARBA00022801"/>
    </source>
</evidence>
<reference evidence="3 4" key="1">
    <citation type="submission" date="2018-10" db="EMBL/GenBank/DDBJ databases">
        <title>Kocuria tytonicola, new bacteria from the preen glands of American barn owls (Tyto furcata).</title>
        <authorList>
            <person name="Braun M.S."/>
            <person name="Wang E."/>
            <person name="Zimmermann S."/>
            <person name="Boutin S."/>
            <person name="Wagner H."/>
            <person name="Wink M."/>
        </authorList>
    </citation>
    <scope>NUCLEOTIDE SEQUENCE [LARGE SCALE GENOMIC DNA]</scope>
    <source>
        <strain evidence="3 4">473</strain>
    </source>
</reference>
<evidence type="ECO:0000313" key="3">
    <source>
        <dbReference type="EMBL" id="RLY93800.1"/>
    </source>
</evidence>
<evidence type="ECO:0000259" key="2">
    <source>
        <dbReference type="Pfam" id="PF03061"/>
    </source>
</evidence>
<dbReference type="PANTHER" id="PTHR42856:SF1">
    <property type="entry name" value="ACYL-COENZYME A THIOESTERASE PAAI"/>
    <property type="match status" value="1"/>
</dbReference>
<feature type="domain" description="Thioesterase" evidence="2">
    <location>
        <begin position="54"/>
        <end position="105"/>
    </location>
</feature>
<sequence>MYADPTDMNAIRELLHEILRNDPAPLHLGIELGEIEQGKVSMSMAVSDFMANGHGICHGGYLFTLADTTLAYCCATAGAPIVTRNAEITFTAPAHTGQTITATATRRVNFGRNQICDVVLEADGRVVAYFTAQGTTPPAPKSQVQA</sequence>
<dbReference type="InterPro" id="IPR003736">
    <property type="entry name" value="PAAI_dom"/>
</dbReference>
<dbReference type="InterPro" id="IPR052723">
    <property type="entry name" value="Acyl-CoA_thioesterase_PaaI"/>
</dbReference>
<dbReference type="EMBL" id="RDEX01000001">
    <property type="protein sequence ID" value="RLY93800.1"/>
    <property type="molecule type" value="Genomic_DNA"/>
</dbReference>
<evidence type="ECO:0000313" key="4">
    <source>
        <dbReference type="Proteomes" id="UP000277871"/>
    </source>
</evidence>
<dbReference type="InterPro" id="IPR006683">
    <property type="entry name" value="Thioestr_dom"/>
</dbReference>
<dbReference type="GO" id="GO:0016289">
    <property type="term" value="F:acyl-CoA hydrolase activity"/>
    <property type="evidence" value="ECO:0007669"/>
    <property type="project" value="TreeGrafter"/>
</dbReference>
<dbReference type="Pfam" id="PF03061">
    <property type="entry name" value="4HBT"/>
    <property type="match status" value="1"/>
</dbReference>
<dbReference type="CDD" id="cd03443">
    <property type="entry name" value="PaaI_thioesterase"/>
    <property type="match status" value="1"/>
</dbReference>
<keyword evidence="1" id="KW-0378">Hydrolase</keyword>
<proteinExistence type="predicted"/>
<comment type="caution">
    <text evidence="3">The sequence shown here is derived from an EMBL/GenBank/DDBJ whole genome shotgun (WGS) entry which is preliminary data.</text>
</comment>
<protein>
    <submittedName>
        <fullName evidence="3">Hotdog fold thioesterase</fullName>
    </submittedName>
</protein>
<organism evidence="3 4">
    <name type="scientific">Kocuria tytonicola</name>
    <dbReference type="NCBI Taxonomy" id="2055946"/>
    <lineage>
        <taxon>Bacteria</taxon>
        <taxon>Bacillati</taxon>
        <taxon>Actinomycetota</taxon>
        <taxon>Actinomycetes</taxon>
        <taxon>Micrococcales</taxon>
        <taxon>Micrococcaceae</taxon>
        <taxon>Kocuria</taxon>
    </lineage>
</organism>
<name>A0A3L9L4U2_9MICC</name>
<dbReference type="Gene3D" id="3.10.129.10">
    <property type="entry name" value="Hotdog Thioesterase"/>
    <property type="match status" value="1"/>
</dbReference>
<gene>
    <name evidence="3" type="ORF">EAE32_00670</name>
</gene>
<dbReference type="RefSeq" id="WP_121863841.1">
    <property type="nucleotide sequence ID" value="NZ_RDEX01000001.1"/>
</dbReference>